<feature type="non-terminal residue" evidence="1">
    <location>
        <position position="1"/>
    </location>
</feature>
<accession>A0A699VJM1</accession>
<evidence type="ECO:0000313" key="1">
    <source>
        <dbReference type="EMBL" id="GFD31924.1"/>
    </source>
</evidence>
<dbReference type="PANTHER" id="PTHR11439">
    <property type="entry name" value="GAG-POL-RELATED RETROTRANSPOSON"/>
    <property type="match status" value="1"/>
</dbReference>
<dbReference type="PANTHER" id="PTHR11439:SF496">
    <property type="entry name" value="RNA-DIRECTED DNA POLYMERASE"/>
    <property type="match status" value="1"/>
</dbReference>
<protein>
    <recommendedName>
        <fullName evidence="2">Retrotransposon protein, putative, Ty1-copia subclass</fullName>
    </recommendedName>
</protein>
<organism evidence="1">
    <name type="scientific">Tanacetum cinerariifolium</name>
    <name type="common">Dalmatian daisy</name>
    <name type="synonym">Chrysanthemum cinerariifolium</name>
    <dbReference type="NCBI Taxonomy" id="118510"/>
    <lineage>
        <taxon>Eukaryota</taxon>
        <taxon>Viridiplantae</taxon>
        <taxon>Streptophyta</taxon>
        <taxon>Embryophyta</taxon>
        <taxon>Tracheophyta</taxon>
        <taxon>Spermatophyta</taxon>
        <taxon>Magnoliopsida</taxon>
        <taxon>eudicotyledons</taxon>
        <taxon>Gunneridae</taxon>
        <taxon>Pentapetalae</taxon>
        <taxon>asterids</taxon>
        <taxon>campanulids</taxon>
        <taxon>Asterales</taxon>
        <taxon>Asteraceae</taxon>
        <taxon>Asteroideae</taxon>
        <taxon>Anthemideae</taxon>
        <taxon>Anthemidinae</taxon>
        <taxon>Tanacetum</taxon>
    </lineage>
</organism>
<evidence type="ECO:0008006" key="2">
    <source>
        <dbReference type="Google" id="ProtNLM"/>
    </source>
</evidence>
<dbReference type="EMBL" id="BKCJ011418898">
    <property type="protein sequence ID" value="GFD31924.1"/>
    <property type="molecule type" value="Genomic_DNA"/>
</dbReference>
<comment type="caution">
    <text evidence="1">The sequence shown here is derived from an EMBL/GenBank/DDBJ whole genome shotgun (WGS) entry which is preliminary data.</text>
</comment>
<proteinExistence type="predicted"/>
<reference evidence="1" key="1">
    <citation type="journal article" date="2019" name="Sci. Rep.">
        <title>Draft genome of Tanacetum cinerariifolium, the natural source of mosquito coil.</title>
        <authorList>
            <person name="Yamashiro T."/>
            <person name="Shiraishi A."/>
            <person name="Satake H."/>
            <person name="Nakayama K."/>
        </authorList>
    </citation>
    <scope>NUCLEOTIDE SEQUENCE</scope>
</reference>
<feature type="non-terminal residue" evidence="1">
    <location>
        <position position="138"/>
    </location>
</feature>
<sequence>RCTRPDVAFAQNITSRFQQSPGEAHWIAVKNILKYLRRTKDMFLVYGGNSDAELQVKCYCDARFETDRDDTKSQTGKFIDEVGVVPSNNYPIEMNSDNTAAISMAKEPVIMKGARHFERKFHYVRECVETGEIEMVKV</sequence>
<dbReference type="AlphaFoldDB" id="A0A699VJM1"/>
<name>A0A699VJM1_TANCI</name>
<gene>
    <name evidence="1" type="ORF">Tci_903893</name>
</gene>